<reference evidence="3" key="1">
    <citation type="submission" date="2018-03" db="EMBL/GenBank/DDBJ databases">
        <title>Genome sequencing of Melaminivora sp. strain SC2-7.</title>
        <authorList>
            <person name="Kim S.-J."/>
            <person name="Heo J."/>
            <person name="Ahn J.-H."/>
            <person name="Kwon S.-W."/>
        </authorList>
    </citation>
    <scope>NUCLEOTIDE SEQUENCE [LARGE SCALE GENOMIC DNA]</scope>
    <source>
        <strain evidence="3">SC2-7</strain>
    </source>
</reference>
<dbReference type="InterPro" id="IPR029068">
    <property type="entry name" value="Glyas_Bleomycin-R_OHBP_Dase"/>
</dbReference>
<organism evidence="2 3">
    <name type="scientific">Pulveribacter suum</name>
    <dbReference type="NCBI Taxonomy" id="2116657"/>
    <lineage>
        <taxon>Bacteria</taxon>
        <taxon>Pseudomonadati</taxon>
        <taxon>Pseudomonadota</taxon>
        <taxon>Betaproteobacteria</taxon>
        <taxon>Burkholderiales</taxon>
        <taxon>Comamonadaceae</taxon>
        <taxon>Pulveribacter</taxon>
    </lineage>
</organism>
<dbReference type="Pfam" id="PF13468">
    <property type="entry name" value="Glyoxalase_3"/>
    <property type="match status" value="1"/>
</dbReference>
<dbReference type="EMBL" id="CP027792">
    <property type="protein sequence ID" value="AVP59168.1"/>
    <property type="molecule type" value="Genomic_DNA"/>
</dbReference>
<gene>
    <name evidence="2" type="ORF">C7H73_15360</name>
</gene>
<dbReference type="Gene3D" id="3.10.180.10">
    <property type="entry name" value="2,3-Dihydroxybiphenyl 1,2-Dioxygenase, domain 1"/>
    <property type="match status" value="1"/>
</dbReference>
<feature type="domain" description="Glyoxalase-like" evidence="1">
    <location>
        <begin position="3"/>
        <end position="184"/>
    </location>
</feature>
<dbReference type="Proteomes" id="UP000241829">
    <property type="component" value="Chromosome"/>
</dbReference>
<keyword evidence="3" id="KW-1185">Reference proteome</keyword>
<evidence type="ECO:0000259" key="1">
    <source>
        <dbReference type="Pfam" id="PF13468"/>
    </source>
</evidence>
<sequence length="221" mass="23702">MLAADLRQGADWCRRTLGVEPAQGGEHPLMGTHNRLLNICSPEHPRSYLEIIAINKGAASARQAGAARWFDMDDPALQKQVADHGPRLIHWVACVPDVAASHAALAARGLDAGEIVTASRPTPLGLLQWRLTVRQDGQRLMHGCLPTLIEWGERHPCHALPDSGVQLQSLRLEHPEAHLLAGACTAAGLHQVAVEAAAAPRLRATLRTPLGLVSLSSHAPQ</sequence>
<protein>
    <submittedName>
        <fullName evidence="2">VOC family protein</fullName>
    </submittedName>
</protein>
<evidence type="ECO:0000313" key="3">
    <source>
        <dbReference type="Proteomes" id="UP000241829"/>
    </source>
</evidence>
<accession>A0A2P1NQ26</accession>
<dbReference type="SUPFAM" id="SSF54593">
    <property type="entry name" value="Glyoxalase/Bleomycin resistance protein/Dihydroxybiphenyl dioxygenase"/>
    <property type="match status" value="1"/>
</dbReference>
<evidence type="ECO:0000313" key="2">
    <source>
        <dbReference type="EMBL" id="AVP59168.1"/>
    </source>
</evidence>
<dbReference type="KEGG" id="melm:C7H73_15360"/>
<proteinExistence type="predicted"/>
<dbReference type="AlphaFoldDB" id="A0A2P1NQ26"/>
<dbReference type="OrthoDB" id="5801364at2"/>
<dbReference type="InterPro" id="IPR025870">
    <property type="entry name" value="Glyoxalase-like_dom"/>
</dbReference>
<name>A0A2P1NQ26_9BURK</name>